<name>A0A8C7RXU3_ONCMY</name>
<dbReference type="InterPro" id="IPR002885">
    <property type="entry name" value="PPR_rpt"/>
</dbReference>
<sequence>MAALLRSARLLKCSPSGFLQRTGTNRNGPQLSRLYSGAIGGKGVRHYAMVTEQRGLPTDESSLGVRSKQAQQFDWALAKLDSSVRRTGRITKTLLLRIFHDICRTGYPSGNQALLLLRSCGSLLPEMPLAERTELAHRIWDKLQELGASYDASHYNALLKVYLQNEFKFSPTEFLAKMEAAGVQPNRVTFQRLIAAYCHDGDIEGASTILGFMKSKDLPITEAVFNSLVTGHARAGDMESSESILQVMKGAGIEPGPDTYVALLNAYAERGDMDKIKQTLEAVENTDTSLMDRDLMQVVFSLSKAGHQQHVPEIVERMRHERGYVPDAMNLCLSLITQGQEDTAFTVLKTFPTLQQETQSGDSPTLGNFFLRHCVNMDKPVDKLARYCKELQDSSYHTTPLQFTLYCCLEAKKTVEVMKMMKEQGQPIRPHYFWPLLTQHAKDQNRTGIMEVLKGMQEVDVPADVETMSFYVLPAFPNIDAARDAFKVRLLVGEMETVIRVTSRCVLRTAAPECEAVTHCHPPDTHYCSLHSKNTVSTTLSHTHTHSHYPGTTFYVRVCVCARITSLLSSFSTEAVSYFLYNLMDSMTEAEVQAQEDKLRQYFNQLKSMGIIIPGNIYRGIRNLLDSYHVPELIKDVIALVDSQEPLNFSDNRVVVLALESRLAELKADSKPVGATLKQLILTLCAEEVQALELKKQHEADMVAGSYAALIHLCCRHDNVEEALNLKRELSRKDSSVSLDSSKYVALVKVLTKQGRLEEAVDMLKEMKEKEVVVRDTTVTLLFHVLNAAAMKGDVVAVRRLQDTIFTLGLATPTANLCSPLVSAHLETKDLGGALEAAMECQKQYGQLPRIHDVICGLVERGDTELLQKAMDFVSQERGEMTMLYDLFFAFMQTGRHREARKIIETPGLRARPGRLQWYAEKCINGNQMESLESMVDMTAKLFECDRDELYHYVLRLCKDTNDWRKAEATWTKMQEENVIPRERTLRILADILKSNGQEVPFEVPEVKQPSEITYFSATTSKHSSPFISIPIKSVIFPNQKGVTLGPAPYDSLIRALLAEGSMENAMVVKEIAVGRVPGFKLNDIANSLLIITQVKRGLAKDGMSTLKSMLQGDQVPSKLSVTRLVQSLGSHGDVQGIQEVEVLMKGLGTPLNLSSMVFLNNTAMAHIKNGDLDSAVEGLEAVYTQGDGPQGPAASMAFVFRKVLEENNGAALDKLSAMAERLANHFSSYRAASDLFLQLLEANMVEDAKFMLARCNAVAEQKEILVSYMSRLAQKPGVDNDLVSAKALYQQMQTEGVEADELCLKRLAVLYRNAGETVPFTEPPVSARTHTLCSACHLNGIAVCLS</sequence>
<evidence type="ECO:0000313" key="5">
    <source>
        <dbReference type="Proteomes" id="UP000694395"/>
    </source>
</evidence>
<dbReference type="InterPro" id="IPR011990">
    <property type="entry name" value="TPR-like_helical_dom_sf"/>
</dbReference>
<keyword evidence="5" id="KW-1185">Reference proteome</keyword>
<dbReference type="PANTHER" id="PTHR46669">
    <property type="entry name" value="LEUCINE-RICH PPR MOTIF-CONTAINING PROTEIN, MITOCHONDRIAL"/>
    <property type="match status" value="1"/>
</dbReference>
<proteinExistence type="predicted"/>
<feature type="repeat" description="PPR" evidence="2">
    <location>
        <begin position="221"/>
        <end position="255"/>
    </location>
</feature>
<reference evidence="4" key="1">
    <citation type="submission" date="2020-07" db="EMBL/GenBank/DDBJ databases">
        <title>A long reads based de novo assembly of the rainbow trout Arlee double haploid line genome.</title>
        <authorList>
            <person name="Gao G."/>
            <person name="Palti Y."/>
        </authorList>
    </citation>
    <scope>NUCLEOTIDE SEQUENCE [LARGE SCALE GENOMIC DNA]</scope>
</reference>
<dbReference type="Gene3D" id="1.25.40.10">
    <property type="entry name" value="Tetratricopeptide repeat domain"/>
    <property type="match status" value="2"/>
</dbReference>
<reference evidence="4" key="2">
    <citation type="submission" date="2025-08" db="UniProtKB">
        <authorList>
            <consortium name="Ensembl"/>
        </authorList>
    </citation>
    <scope>IDENTIFICATION</scope>
</reference>
<dbReference type="GO" id="GO:0070129">
    <property type="term" value="P:regulation of mitochondrial translation"/>
    <property type="evidence" value="ECO:0007669"/>
    <property type="project" value="TreeGrafter"/>
</dbReference>
<dbReference type="Proteomes" id="UP000694395">
    <property type="component" value="Chromosome 20"/>
</dbReference>
<evidence type="ECO:0000313" key="4">
    <source>
        <dbReference type="Ensembl" id="ENSOMYP00000058716.2"/>
    </source>
</evidence>
<organism evidence="4 5">
    <name type="scientific">Oncorhynchus mykiss</name>
    <name type="common">Rainbow trout</name>
    <name type="synonym">Salmo gairdneri</name>
    <dbReference type="NCBI Taxonomy" id="8022"/>
    <lineage>
        <taxon>Eukaryota</taxon>
        <taxon>Metazoa</taxon>
        <taxon>Chordata</taxon>
        <taxon>Craniata</taxon>
        <taxon>Vertebrata</taxon>
        <taxon>Euteleostomi</taxon>
        <taxon>Actinopterygii</taxon>
        <taxon>Neopterygii</taxon>
        <taxon>Teleostei</taxon>
        <taxon>Protacanthopterygii</taxon>
        <taxon>Salmoniformes</taxon>
        <taxon>Salmonidae</taxon>
        <taxon>Salmoninae</taxon>
        <taxon>Oncorhynchus</taxon>
    </lineage>
</organism>
<dbReference type="GO" id="GO:0003730">
    <property type="term" value="F:mRNA 3'-UTR binding"/>
    <property type="evidence" value="ECO:0007669"/>
    <property type="project" value="TreeGrafter"/>
</dbReference>
<feature type="repeat" description="PPR" evidence="2">
    <location>
        <begin position="186"/>
        <end position="220"/>
    </location>
</feature>
<evidence type="ECO:0000256" key="1">
    <source>
        <dbReference type="ARBA" id="ARBA00022737"/>
    </source>
</evidence>
<dbReference type="Pfam" id="PF17177">
    <property type="entry name" value="PPR_long"/>
    <property type="match status" value="1"/>
</dbReference>
<dbReference type="InterPro" id="IPR033490">
    <property type="entry name" value="LRP130"/>
</dbReference>
<evidence type="ECO:0000256" key="2">
    <source>
        <dbReference type="PROSITE-ProRule" id="PRU00708"/>
    </source>
</evidence>
<evidence type="ECO:0000259" key="3">
    <source>
        <dbReference type="Pfam" id="PF17177"/>
    </source>
</evidence>
<accession>A0A8C7RXU3</accession>
<protein>
    <submittedName>
        <fullName evidence="4">Leucine-rich pentatricopeptide repeat containing</fullName>
    </submittedName>
</protein>
<dbReference type="NCBIfam" id="TIGR00756">
    <property type="entry name" value="PPR"/>
    <property type="match status" value="3"/>
</dbReference>
<dbReference type="Ensembl" id="ENSOMYT00000063907.2">
    <property type="protein sequence ID" value="ENSOMYP00000058716.2"/>
    <property type="gene ID" value="ENSOMYG00000023917.2"/>
</dbReference>
<dbReference type="PANTHER" id="PTHR46669:SF1">
    <property type="entry name" value="LEUCINE-RICH PPR MOTIF-CONTAINING PROTEIN, MITOCHONDRIAL"/>
    <property type="match status" value="1"/>
</dbReference>
<reference evidence="4" key="3">
    <citation type="submission" date="2025-09" db="UniProtKB">
        <authorList>
            <consortium name="Ensembl"/>
        </authorList>
    </citation>
    <scope>IDENTIFICATION</scope>
</reference>
<dbReference type="GeneTree" id="ENSGT00960000186682"/>
<dbReference type="PROSITE" id="PS51375">
    <property type="entry name" value="PPR"/>
    <property type="match status" value="3"/>
</dbReference>
<dbReference type="Pfam" id="PF13812">
    <property type="entry name" value="PPR_3"/>
    <property type="match status" value="1"/>
</dbReference>
<dbReference type="GO" id="GO:0005739">
    <property type="term" value="C:mitochondrion"/>
    <property type="evidence" value="ECO:0007669"/>
    <property type="project" value="TreeGrafter"/>
</dbReference>
<feature type="repeat" description="PPR" evidence="2">
    <location>
        <begin position="740"/>
        <end position="774"/>
    </location>
</feature>
<dbReference type="GO" id="GO:0005634">
    <property type="term" value="C:nucleus"/>
    <property type="evidence" value="ECO:0007669"/>
    <property type="project" value="TreeGrafter"/>
</dbReference>
<dbReference type="Pfam" id="PF01535">
    <property type="entry name" value="PPR"/>
    <property type="match status" value="2"/>
</dbReference>
<feature type="domain" description="PROP1-like PPR" evidence="3">
    <location>
        <begin position="213"/>
        <end position="321"/>
    </location>
</feature>
<dbReference type="InterPro" id="IPR033443">
    <property type="entry name" value="PROP1-like_PPR_dom"/>
</dbReference>
<keyword evidence="1" id="KW-0677">Repeat</keyword>